<comment type="caution">
    <text evidence="2">The sequence shown here is derived from an EMBL/GenBank/DDBJ whole genome shotgun (WGS) entry which is preliminary data.</text>
</comment>
<evidence type="ECO:0000313" key="3">
    <source>
        <dbReference type="Proteomes" id="UP001596380"/>
    </source>
</evidence>
<accession>A0ABW2CNR7</accession>
<evidence type="ECO:0000256" key="1">
    <source>
        <dbReference type="SAM" id="MobiDB-lite"/>
    </source>
</evidence>
<gene>
    <name evidence="2" type="ORF">ACFQKB_26120</name>
</gene>
<protein>
    <submittedName>
        <fullName evidence="2">Uncharacterized protein</fullName>
    </submittedName>
</protein>
<dbReference type="RefSeq" id="WP_302930946.1">
    <property type="nucleotide sequence ID" value="NZ_JBHSXE010000001.1"/>
</dbReference>
<name>A0ABW2CNR7_9ACTN</name>
<feature type="region of interest" description="Disordered" evidence="1">
    <location>
        <begin position="1"/>
        <end position="42"/>
    </location>
</feature>
<keyword evidence="3" id="KW-1185">Reference proteome</keyword>
<feature type="compositionally biased region" description="Low complexity" evidence="1">
    <location>
        <begin position="11"/>
        <end position="30"/>
    </location>
</feature>
<dbReference type="EMBL" id="JBHSXS010000018">
    <property type="protein sequence ID" value="MFC6883259.1"/>
    <property type="molecule type" value="Genomic_DNA"/>
</dbReference>
<evidence type="ECO:0000313" key="2">
    <source>
        <dbReference type="EMBL" id="MFC6883259.1"/>
    </source>
</evidence>
<dbReference type="Proteomes" id="UP001596380">
    <property type="component" value="Unassembled WGS sequence"/>
</dbReference>
<sequence>MLAAAPPGAVEPGSRGRAGARPGPEPGSSPVRAGRAIVGGDV</sequence>
<proteinExistence type="predicted"/>
<reference evidence="3" key="1">
    <citation type="journal article" date="2019" name="Int. J. Syst. Evol. Microbiol.">
        <title>The Global Catalogue of Microorganisms (GCM) 10K type strain sequencing project: providing services to taxonomists for standard genome sequencing and annotation.</title>
        <authorList>
            <consortium name="The Broad Institute Genomics Platform"/>
            <consortium name="The Broad Institute Genome Sequencing Center for Infectious Disease"/>
            <person name="Wu L."/>
            <person name="Ma J."/>
        </authorList>
    </citation>
    <scope>NUCLEOTIDE SEQUENCE [LARGE SCALE GENOMIC DNA]</scope>
    <source>
        <strain evidence="3">JCM 3369</strain>
    </source>
</reference>
<organism evidence="2 3">
    <name type="scientific">Actinomadura yumaensis</name>
    <dbReference type="NCBI Taxonomy" id="111807"/>
    <lineage>
        <taxon>Bacteria</taxon>
        <taxon>Bacillati</taxon>
        <taxon>Actinomycetota</taxon>
        <taxon>Actinomycetes</taxon>
        <taxon>Streptosporangiales</taxon>
        <taxon>Thermomonosporaceae</taxon>
        <taxon>Actinomadura</taxon>
    </lineage>
</organism>